<reference evidence="2" key="1">
    <citation type="submission" date="2014-09" db="EMBL/GenBank/DDBJ databases">
        <authorList>
            <person name="Sharma Rahul"/>
            <person name="Thines Marco"/>
        </authorList>
    </citation>
    <scope>NUCLEOTIDE SEQUENCE [LARGE SCALE GENOMIC DNA]</scope>
</reference>
<dbReference type="EMBL" id="CCYD01000524">
    <property type="protein sequence ID" value="CEG41022.1"/>
    <property type="molecule type" value="Genomic_DNA"/>
</dbReference>
<dbReference type="Proteomes" id="UP000054928">
    <property type="component" value="Unassembled WGS sequence"/>
</dbReference>
<dbReference type="GeneID" id="36406247"/>
<dbReference type="AlphaFoldDB" id="A0A0P1AJI5"/>
<proteinExistence type="predicted"/>
<name>A0A0P1AJI5_PLAHL</name>
<protein>
    <submittedName>
        <fullName evidence="1">Uncharacterized protein</fullName>
    </submittedName>
</protein>
<evidence type="ECO:0000313" key="2">
    <source>
        <dbReference type="Proteomes" id="UP000054928"/>
    </source>
</evidence>
<keyword evidence="2" id="KW-1185">Reference proteome</keyword>
<accession>A0A0P1AJI5</accession>
<dbReference type="RefSeq" id="XP_024577391.1">
    <property type="nucleotide sequence ID" value="XM_024726745.1"/>
</dbReference>
<sequence>MTYDNIVRFWRMPTQQYVPVRPVVRGAITQNSQIKPVSSTFLSLRSGQIVELDTSSHLVMWKNQRIRTRVCYFVL</sequence>
<organism evidence="1 2">
    <name type="scientific">Plasmopara halstedii</name>
    <name type="common">Downy mildew of sunflower</name>
    <dbReference type="NCBI Taxonomy" id="4781"/>
    <lineage>
        <taxon>Eukaryota</taxon>
        <taxon>Sar</taxon>
        <taxon>Stramenopiles</taxon>
        <taxon>Oomycota</taxon>
        <taxon>Peronosporomycetes</taxon>
        <taxon>Peronosporales</taxon>
        <taxon>Peronosporaceae</taxon>
        <taxon>Plasmopara</taxon>
    </lineage>
</organism>
<evidence type="ECO:0000313" key="1">
    <source>
        <dbReference type="EMBL" id="CEG41022.1"/>
    </source>
</evidence>